<evidence type="ECO:0000256" key="1">
    <source>
        <dbReference type="ARBA" id="ARBA00004651"/>
    </source>
</evidence>
<evidence type="ECO:0000256" key="9">
    <source>
        <dbReference type="ARBA" id="ARBA00023136"/>
    </source>
</evidence>
<dbReference type="Proteomes" id="UP001488838">
    <property type="component" value="Unassembled WGS sequence"/>
</dbReference>
<dbReference type="GO" id="GO:0140009">
    <property type="term" value="P:L-aspartate import across plasma membrane"/>
    <property type="evidence" value="ECO:0007669"/>
    <property type="project" value="TreeGrafter"/>
</dbReference>
<keyword evidence="5" id="KW-0630">Potassium</keyword>
<evidence type="ECO:0000256" key="10">
    <source>
        <dbReference type="ARBA" id="ARBA00047601"/>
    </source>
</evidence>
<dbReference type="GO" id="GO:0015175">
    <property type="term" value="F:neutral L-amino acid transmembrane transporter activity"/>
    <property type="evidence" value="ECO:0007669"/>
    <property type="project" value="TreeGrafter"/>
</dbReference>
<keyword evidence="6" id="KW-0029">Amino-acid transport</keyword>
<gene>
    <name evidence="13" type="ORF">U0070_012791</name>
</gene>
<dbReference type="Gene3D" id="1.10.3860.10">
    <property type="entry name" value="Sodium:dicarboxylate symporter"/>
    <property type="match status" value="1"/>
</dbReference>
<dbReference type="AlphaFoldDB" id="A0AAW0I7Q9"/>
<comment type="catalytic activity">
    <reaction evidence="12">
        <text>D-aspartate(out) + K(+)(in) + 3 Na(+)(out) + H(+)(out) = D-aspartate(in) + K(+)(out) + 3 Na(+)(in) + H(+)(in)</text>
        <dbReference type="Rhea" id="RHEA:71379"/>
        <dbReference type="ChEBI" id="CHEBI:15378"/>
        <dbReference type="ChEBI" id="CHEBI:29101"/>
        <dbReference type="ChEBI" id="CHEBI:29103"/>
        <dbReference type="ChEBI" id="CHEBI:29990"/>
    </reaction>
</comment>
<dbReference type="GO" id="GO:0015501">
    <property type="term" value="F:glutamate:sodium symporter activity"/>
    <property type="evidence" value="ECO:0007669"/>
    <property type="project" value="TreeGrafter"/>
</dbReference>
<dbReference type="EMBL" id="JBBHLL010000190">
    <property type="protein sequence ID" value="KAK7810665.1"/>
    <property type="molecule type" value="Genomic_DNA"/>
</dbReference>
<reference evidence="13 14" key="1">
    <citation type="journal article" date="2023" name="bioRxiv">
        <title>Conserved and derived expression patterns and positive selection on dental genes reveal complex evolutionary context of ever-growing rodent molars.</title>
        <authorList>
            <person name="Calamari Z.T."/>
            <person name="Song A."/>
            <person name="Cohen E."/>
            <person name="Akter M."/>
            <person name="Roy R.D."/>
            <person name="Hallikas O."/>
            <person name="Christensen M.M."/>
            <person name="Li P."/>
            <person name="Marangoni P."/>
            <person name="Jernvall J."/>
            <person name="Klein O.D."/>
        </authorList>
    </citation>
    <scope>NUCLEOTIDE SEQUENCE [LARGE SCALE GENOMIC DNA]</scope>
    <source>
        <strain evidence="13">V071</strain>
    </source>
</reference>
<keyword evidence="8" id="KW-0915">Sodium</keyword>
<comment type="catalytic activity">
    <reaction evidence="10">
        <text>K(+)(in) + L-glutamate(out) + 3 Na(+)(out) + H(+)(out) = K(+)(out) + L-glutamate(in) + 3 Na(+)(in) + H(+)(in)</text>
        <dbReference type="Rhea" id="RHEA:70699"/>
        <dbReference type="ChEBI" id="CHEBI:15378"/>
        <dbReference type="ChEBI" id="CHEBI:29101"/>
        <dbReference type="ChEBI" id="CHEBI:29103"/>
        <dbReference type="ChEBI" id="CHEBI:29985"/>
    </reaction>
</comment>
<name>A0AAW0I7Q9_MYOGA</name>
<keyword evidence="3" id="KW-0812">Transmembrane</keyword>
<comment type="catalytic activity">
    <reaction evidence="11">
        <text>K(+)(in) + L-aspartate(out) + 3 Na(+)(out) + H(+)(out) = K(+)(out) + L-aspartate(in) + 3 Na(+)(in) + H(+)(in)</text>
        <dbReference type="Rhea" id="RHEA:70851"/>
        <dbReference type="ChEBI" id="CHEBI:15378"/>
        <dbReference type="ChEBI" id="CHEBI:29101"/>
        <dbReference type="ChEBI" id="CHEBI:29103"/>
        <dbReference type="ChEBI" id="CHEBI:29991"/>
    </reaction>
</comment>
<evidence type="ECO:0000256" key="12">
    <source>
        <dbReference type="ARBA" id="ARBA00049118"/>
    </source>
</evidence>
<evidence type="ECO:0000256" key="3">
    <source>
        <dbReference type="ARBA" id="ARBA00022692"/>
    </source>
</evidence>
<evidence type="ECO:0000256" key="11">
    <source>
        <dbReference type="ARBA" id="ARBA00048715"/>
    </source>
</evidence>
<dbReference type="PANTHER" id="PTHR11958:SF24">
    <property type="entry name" value="EXCITATORY AMINO ACID TRANSPORTER 1"/>
    <property type="match status" value="1"/>
</dbReference>
<evidence type="ECO:0000256" key="7">
    <source>
        <dbReference type="ARBA" id="ARBA00022989"/>
    </source>
</evidence>
<dbReference type="GO" id="GO:0070779">
    <property type="term" value="P:D-aspartate import across plasma membrane"/>
    <property type="evidence" value="ECO:0007669"/>
    <property type="project" value="TreeGrafter"/>
</dbReference>
<evidence type="ECO:0000313" key="14">
    <source>
        <dbReference type="Proteomes" id="UP001488838"/>
    </source>
</evidence>
<accession>A0AAW0I7Q9</accession>
<evidence type="ECO:0000313" key="13">
    <source>
        <dbReference type="EMBL" id="KAK7810665.1"/>
    </source>
</evidence>
<dbReference type="PROSITE" id="PS00713">
    <property type="entry name" value="NA_DICARBOXYL_SYMP_1"/>
    <property type="match status" value="1"/>
</dbReference>
<dbReference type="InterPro" id="IPR050746">
    <property type="entry name" value="DAACS"/>
</dbReference>
<proteinExistence type="predicted"/>
<keyword evidence="4" id="KW-0479">Metal-binding</keyword>
<evidence type="ECO:0000256" key="2">
    <source>
        <dbReference type="ARBA" id="ARBA00022475"/>
    </source>
</evidence>
<comment type="caution">
    <text evidence="13">The sequence shown here is derived from an EMBL/GenBank/DDBJ whole genome shotgun (WGS) entry which is preliminary data.</text>
</comment>
<keyword evidence="14" id="KW-1185">Reference proteome</keyword>
<dbReference type="SUPFAM" id="SSF118215">
    <property type="entry name" value="Proton glutamate symport protein"/>
    <property type="match status" value="1"/>
</dbReference>
<keyword evidence="2" id="KW-1003">Cell membrane</keyword>
<keyword evidence="7" id="KW-1133">Transmembrane helix</keyword>
<dbReference type="GO" id="GO:0005886">
    <property type="term" value="C:plasma membrane"/>
    <property type="evidence" value="ECO:0007669"/>
    <property type="project" value="UniProtKB-SubCell"/>
</dbReference>
<dbReference type="PANTHER" id="PTHR11958">
    <property type="entry name" value="SODIUM/DICARBOXYLATE SYMPORTER-RELATED"/>
    <property type="match status" value="1"/>
</dbReference>
<dbReference type="InterPro" id="IPR018107">
    <property type="entry name" value="Na-dicarboxylate_symporter_CS"/>
</dbReference>
<keyword evidence="9" id="KW-0472">Membrane</keyword>
<evidence type="ECO:0000256" key="4">
    <source>
        <dbReference type="ARBA" id="ARBA00022723"/>
    </source>
</evidence>
<dbReference type="GO" id="GO:0005313">
    <property type="term" value="F:L-glutamate transmembrane transporter activity"/>
    <property type="evidence" value="ECO:0007669"/>
    <property type="project" value="TreeGrafter"/>
</dbReference>
<evidence type="ECO:0000256" key="6">
    <source>
        <dbReference type="ARBA" id="ARBA00022970"/>
    </source>
</evidence>
<dbReference type="PRINTS" id="PR00173">
    <property type="entry name" value="EDTRNSPORT"/>
</dbReference>
<comment type="subcellular location">
    <subcellularLocation>
        <location evidence="1">Cell membrane</location>
        <topology evidence="1">Multi-pass membrane protein</topology>
    </subcellularLocation>
</comment>
<dbReference type="GO" id="GO:0046872">
    <property type="term" value="F:metal ion binding"/>
    <property type="evidence" value="ECO:0007669"/>
    <property type="project" value="UniProtKB-KW"/>
</dbReference>
<organism evidence="13 14">
    <name type="scientific">Myodes glareolus</name>
    <name type="common">Bank vole</name>
    <name type="synonym">Clethrionomys glareolus</name>
    <dbReference type="NCBI Taxonomy" id="447135"/>
    <lineage>
        <taxon>Eukaryota</taxon>
        <taxon>Metazoa</taxon>
        <taxon>Chordata</taxon>
        <taxon>Craniata</taxon>
        <taxon>Vertebrata</taxon>
        <taxon>Euteleostomi</taxon>
        <taxon>Mammalia</taxon>
        <taxon>Eutheria</taxon>
        <taxon>Euarchontoglires</taxon>
        <taxon>Glires</taxon>
        <taxon>Rodentia</taxon>
        <taxon>Myomorpha</taxon>
        <taxon>Muroidea</taxon>
        <taxon>Cricetidae</taxon>
        <taxon>Arvicolinae</taxon>
        <taxon>Myodes</taxon>
    </lineage>
</organism>
<keyword evidence="6" id="KW-0813">Transport</keyword>
<dbReference type="GO" id="GO:0098712">
    <property type="term" value="P:L-glutamate import across plasma membrane"/>
    <property type="evidence" value="ECO:0007669"/>
    <property type="project" value="TreeGrafter"/>
</dbReference>
<sequence>MLSGLACPAARSLSCYSELPAGKFTLTLPGCLPPVAESEKYFRLYCSSELGLAGGAELAREMLLLPKRVGTILGFALRPYKMSYREVKYFSFPGELLMRMLQMLVLPLIISSLVTVMDTGKYFLQQEKEQG</sequence>
<evidence type="ECO:0000256" key="5">
    <source>
        <dbReference type="ARBA" id="ARBA00022958"/>
    </source>
</evidence>
<dbReference type="InterPro" id="IPR036458">
    <property type="entry name" value="Na:dicarbo_symporter_sf"/>
</dbReference>
<evidence type="ECO:0000256" key="8">
    <source>
        <dbReference type="ARBA" id="ARBA00023053"/>
    </source>
</evidence>
<protein>
    <submittedName>
        <fullName evidence="13">Uncharacterized protein</fullName>
    </submittedName>
</protein>